<feature type="domain" description="Glycosyltransferase 2-like" evidence="10">
    <location>
        <begin position="3"/>
        <end position="165"/>
    </location>
</feature>
<evidence type="ECO:0000256" key="9">
    <source>
        <dbReference type="SAM" id="Phobius"/>
    </source>
</evidence>
<keyword evidence="4 9" id="KW-0812">Transmembrane</keyword>
<evidence type="ECO:0000313" key="11">
    <source>
        <dbReference type="EMBL" id="TWT58336.1"/>
    </source>
</evidence>
<comment type="caution">
    <text evidence="11">The sequence shown here is derived from an EMBL/GenBank/DDBJ whole genome shotgun (WGS) entry which is preliminary data.</text>
</comment>
<keyword evidence="3 11" id="KW-0808">Transferase</keyword>
<keyword evidence="12" id="KW-1185">Reference proteome</keyword>
<keyword evidence="2 11" id="KW-0328">Glycosyltransferase</keyword>
<dbReference type="InterPro" id="IPR029044">
    <property type="entry name" value="Nucleotide-diphossugar_trans"/>
</dbReference>
<evidence type="ECO:0000256" key="2">
    <source>
        <dbReference type="ARBA" id="ARBA00022676"/>
    </source>
</evidence>
<evidence type="ECO:0000256" key="4">
    <source>
        <dbReference type="ARBA" id="ARBA00022692"/>
    </source>
</evidence>
<dbReference type="CDD" id="cd04187">
    <property type="entry name" value="DPM1_like_bac"/>
    <property type="match status" value="1"/>
</dbReference>
<keyword evidence="7 9" id="KW-0472">Membrane</keyword>
<feature type="transmembrane region" description="Helical" evidence="9">
    <location>
        <begin position="275"/>
        <end position="298"/>
    </location>
</feature>
<dbReference type="RefSeq" id="WP_146508647.1">
    <property type="nucleotide sequence ID" value="NZ_SIHI01000001.1"/>
</dbReference>
<evidence type="ECO:0000256" key="6">
    <source>
        <dbReference type="ARBA" id="ARBA00022989"/>
    </source>
</evidence>
<reference evidence="11 12" key="1">
    <citation type="submission" date="2019-02" db="EMBL/GenBank/DDBJ databases">
        <title>Deep-cultivation of Planctomycetes and their phenomic and genomic characterization uncovers novel biology.</title>
        <authorList>
            <person name="Wiegand S."/>
            <person name="Jogler M."/>
            <person name="Boedeker C."/>
            <person name="Pinto D."/>
            <person name="Vollmers J."/>
            <person name="Rivas-Marin E."/>
            <person name="Kohn T."/>
            <person name="Peeters S.H."/>
            <person name="Heuer A."/>
            <person name="Rast P."/>
            <person name="Oberbeckmann S."/>
            <person name="Bunk B."/>
            <person name="Jeske O."/>
            <person name="Meyerdierks A."/>
            <person name="Storesund J.E."/>
            <person name="Kallscheuer N."/>
            <person name="Luecker S."/>
            <person name="Lage O.M."/>
            <person name="Pohl T."/>
            <person name="Merkel B.J."/>
            <person name="Hornburger P."/>
            <person name="Mueller R.-W."/>
            <person name="Bruemmer F."/>
            <person name="Labrenz M."/>
            <person name="Spormann A.M."/>
            <person name="Op Den Camp H."/>
            <person name="Overmann J."/>
            <person name="Amann R."/>
            <person name="Jetten M.S.M."/>
            <person name="Mascher T."/>
            <person name="Medema M.H."/>
            <person name="Devos D.P."/>
            <person name="Kaster A.-K."/>
            <person name="Ovreas L."/>
            <person name="Rohde M."/>
            <person name="Galperin M.Y."/>
            <person name="Jogler C."/>
        </authorList>
    </citation>
    <scope>NUCLEOTIDE SEQUENCE [LARGE SCALE GENOMIC DNA]</scope>
    <source>
        <strain evidence="11 12">KOR42</strain>
    </source>
</reference>
<dbReference type="PANTHER" id="PTHR48090:SF3">
    <property type="entry name" value="UNDECAPRENYL-PHOSPHATE 4-DEOXY-4-FORMAMIDO-L-ARABINOSE TRANSFERASE"/>
    <property type="match status" value="1"/>
</dbReference>
<dbReference type="EMBL" id="SIHI01000001">
    <property type="protein sequence ID" value="TWT58336.1"/>
    <property type="molecule type" value="Genomic_DNA"/>
</dbReference>
<dbReference type="Proteomes" id="UP000317243">
    <property type="component" value="Unassembled WGS sequence"/>
</dbReference>
<accession>A0A5C5X5N6</accession>
<feature type="region of interest" description="Disordered" evidence="8">
    <location>
        <begin position="308"/>
        <end position="327"/>
    </location>
</feature>
<evidence type="ECO:0000256" key="8">
    <source>
        <dbReference type="SAM" id="MobiDB-lite"/>
    </source>
</evidence>
<keyword evidence="1" id="KW-1003">Cell membrane</keyword>
<dbReference type="SUPFAM" id="SSF53448">
    <property type="entry name" value="Nucleotide-diphospho-sugar transferases"/>
    <property type="match status" value="1"/>
</dbReference>
<feature type="compositionally biased region" description="Polar residues" evidence="8">
    <location>
        <begin position="308"/>
        <end position="317"/>
    </location>
</feature>
<dbReference type="AlphaFoldDB" id="A0A5C5X5N6"/>
<proteinExistence type="predicted"/>
<evidence type="ECO:0000259" key="10">
    <source>
        <dbReference type="Pfam" id="PF00535"/>
    </source>
</evidence>
<evidence type="ECO:0000256" key="7">
    <source>
        <dbReference type="ARBA" id="ARBA00023136"/>
    </source>
</evidence>
<evidence type="ECO:0000256" key="1">
    <source>
        <dbReference type="ARBA" id="ARBA00022475"/>
    </source>
</evidence>
<sequence length="327" mass="36835">MLSIVIPVLNEEESLVELHRQILEACQSNAINVEIIFVDDGSTDKSWSIISKLADEDPRVFGIRFRRNFGKAAALTAGMNAVSGNVVMMMDADLQDDPAEIPNFLTQIDNGYDVVNGWKERRLDPWHKVYPSKVFNWMVGQLTGLHLHDHNCGIKMFRREVTQEVRLYGEMHRFIAVLAHARGFKVAEVPVHHRPRQFGHSKYGIRRFLRGFLDLLTVKFLTGFGQRPQHMLGGIGLFFFGLGTLGLAYLGLMWVFMNVIPIFSPSPIGGRPLLLYSVASMLLGAQGISLGMLAELIVANTGRERDTYSVSERTPLSKTREQEPTEH</sequence>
<dbReference type="InterPro" id="IPR050256">
    <property type="entry name" value="Glycosyltransferase_2"/>
</dbReference>
<gene>
    <name evidence="11" type="primary">arnC_2</name>
    <name evidence="11" type="ORF">KOR42_17100</name>
</gene>
<protein>
    <submittedName>
        <fullName evidence="11">Undecaprenyl-phosphate 4-deoxy-4-formamido-L-arabinose transferase</fullName>
        <ecNumber evidence="11">2.4.2.53</ecNumber>
    </submittedName>
</protein>
<dbReference type="Gene3D" id="3.90.550.10">
    <property type="entry name" value="Spore Coat Polysaccharide Biosynthesis Protein SpsA, Chain A"/>
    <property type="match status" value="1"/>
</dbReference>
<keyword evidence="5" id="KW-0448">Lipopolysaccharide biosynthesis</keyword>
<dbReference type="OrthoDB" id="9807778at2"/>
<dbReference type="PANTHER" id="PTHR48090">
    <property type="entry name" value="UNDECAPRENYL-PHOSPHATE 4-DEOXY-4-FORMAMIDO-L-ARABINOSE TRANSFERASE-RELATED"/>
    <property type="match status" value="1"/>
</dbReference>
<dbReference type="GO" id="GO:0099621">
    <property type="term" value="F:undecaprenyl-phosphate 4-deoxy-4-formamido-L-arabinose transferase activity"/>
    <property type="evidence" value="ECO:0007669"/>
    <property type="project" value="UniProtKB-EC"/>
</dbReference>
<name>A0A5C5X5N6_9PLAN</name>
<evidence type="ECO:0000256" key="3">
    <source>
        <dbReference type="ARBA" id="ARBA00022679"/>
    </source>
</evidence>
<feature type="compositionally biased region" description="Basic and acidic residues" evidence="8">
    <location>
        <begin position="318"/>
        <end position="327"/>
    </location>
</feature>
<dbReference type="Pfam" id="PF00535">
    <property type="entry name" value="Glycos_transf_2"/>
    <property type="match status" value="1"/>
</dbReference>
<dbReference type="InterPro" id="IPR001173">
    <property type="entry name" value="Glyco_trans_2-like"/>
</dbReference>
<evidence type="ECO:0000313" key="12">
    <source>
        <dbReference type="Proteomes" id="UP000317243"/>
    </source>
</evidence>
<dbReference type="GO" id="GO:0009103">
    <property type="term" value="P:lipopolysaccharide biosynthetic process"/>
    <property type="evidence" value="ECO:0007669"/>
    <property type="project" value="UniProtKB-KW"/>
</dbReference>
<dbReference type="GO" id="GO:0005886">
    <property type="term" value="C:plasma membrane"/>
    <property type="evidence" value="ECO:0007669"/>
    <property type="project" value="TreeGrafter"/>
</dbReference>
<keyword evidence="6 9" id="KW-1133">Transmembrane helix</keyword>
<evidence type="ECO:0000256" key="5">
    <source>
        <dbReference type="ARBA" id="ARBA00022985"/>
    </source>
</evidence>
<organism evidence="11 12">
    <name type="scientific">Thalassoglobus neptunius</name>
    <dbReference type="NCBI Taxonomy" id="1938619"/>
    <lineage>
        <taxon>Bacteria</taxon>
        <taxon>Pseudomonadati</taxon>
        <taxon>Planctomycetota</taxon>
        <taxon>Planctomycetia</taxon>
        <taxon>Planctomycetales</taxon>
        <taxon>Planctomycetaceae</taxon>
        <taxon>Thalassoglobus</taxon>
    </lineage>
</organism>
<feature type="transmembrane region" description="Helical" evidence="9">
    <location>
        <begin position="237"/>
        <end position="263"/>
    </location>
</feature>
<dbReference type="EC" id="2.4.2.53" evidence="11"/>